<dbReference type="Proteomes" id="UP000179807">
    <property type="component" value="Unassembled WGS sequence"/>
</dbReference>
<feature type="compositionally biased region" description="Low complexity" evidence="1">
    <location>
        <begin position="152"/>
        <end position="162"/>
    </location>
</feature>
<protein>
    <submittedName>
        <fullName evidence="2">Uncharacterized protein</fullName>
    </submittedName>
</protein>
<evidence type="ECO:0000313" key="2">
    <source>
        <dbReference type="EMBL" id="OHT13126.1"/>
    </source>
</evidence>
<organism evidence="2 3">
    <name type="scientific">Tritrichomonas foetus</name>
    <dbReference type="NCBI Taxonomy" id="1144522"/>
    <lineage>
        <taxon>Eukaryota</taxon>
        <taxon>Metamonada</taxon>
        <taxon>Parabasalia</taxon>
        <taxon>Tritrichomonadida</taxon>
        <taxon>Tritrichomonadidae</taxon>
        <taxon>Tritrichomonas</taxon>
    </lineage>
</organism>
<dbReference type="RefSeq" id="XP_068366262.1">
    <property type="nucleotide sequence ID" value="XM_068499258.1"/>
</dbReference>
<feature type="compositionally biased region" description="Acidic residues" evidence="1">
    <location>
        <begin position="192"/>
        <end position="208"/>
    </location>
</feature>
<dbReference type="OrthoDB" id="10469589at2759"/>
<dbReference type="EMBL" id="MLAK01000548">
    <property type="protein sequence ID" value="OHT13126.1"/>
    <property type="molecule type" value="Genomic_DNA"/>
</dbReference>
<accession>A0A1J4KTY7</accession>
<reference evidence="2" key="1">
    <citation type="submission" date="2016-10" db="EMBL/GenBank/DDBJ databases">
        <authorList>
            <person name="Benchimol M."/>
            <person name="Almeida L.G."/>
            <person name="Vasconcelos A.T."/>
            <person name="Perreira-Neves A."/>
            <person name="Rosa I.A."/>
            <person name="Tasca T."/>
            <person name="Bogo M.R."/>
            <person name="de Souza W."/>
        </authorList>
    </citation>
    <scope>NUCLEOTIDE SEQUENCE [LARGE SCALE GENOMIC DNA]</scope>
    <source>
        <strain evidence="2">K</strain>
    </source>
</reference>
<gene>
    <name evidence="2" type="ORF">TRFO_16890</name>
</gene>
<feature type="region of interest" description="Disordered" evidence="1">
    <location>
        <begin position="142"/>
        <end position="162"/>
    </location>
</feature>
<name>A0A1J4KTY7_9EUKA</name>
<dbReference type="VEuPathDB" id="TrichDB:TRFO_16890"/>
<proteinExistence type="predicted"/>
<keyword evidence="3" id="KW-1185">Reference proteome</keyword>
<dbReference type="GeneID" id="94833962"/>
<feature type="region of interest" description="Disordered" evidence="1">
    <location>
        <begin position="185"/>
        <end position="219"/>
    </location>
</feature>
<dbReference type="AlphaFoldDB" id="A0A1J4KTY7"/>
<comment type="caution">
    <text evidence="2">The sequence shown here is derived from an EMBL/GenBank/DDBJ whole genome shotgun (WGS) entry which is preliminary data.</text>
</comment>
<evidence type="ECO:0000256" key="1">
    <source>
        <dbReference type="SAM" id="MobiDB-lite"/>
    </source>
</evidence>
<sequence length="810" mass="96744">MKPTNASTSQLLPNRGILTKINAVVRKKSHERNIQIPAEWDEHTAQAYRLLVGPKISEYIKEEAVEEGEAPDQTLDDDENYQKHMKLFSKLRPSRLHKPVQPLKPSEISYEALHFPSDLLVQMFPPDSIKKFDLLDRNSKRRSQRIVKPTVNSSSFSRNSSYLFSSRAPSNRNLNQIVNEINAKKQAAAENLNEEEEEEEESKDEEETKNETGKDSVGEANNEIDPLIVNATARAKLRNIIKLRMFFYIMRCWAHYKINARVKSAFIVDVHNTKVELHVFKSWHKYVITVKRLRECQRKCINFIESEVKKNRFLQWKKRASKAIRNAEAAGASLIVFNERIMRNIFWLFREVAHSKRISRREIMKFYRYKPNGPFAEINEYYTIKRANTIKALHHHFVKSVPPMIHEWMRIVRRTKIDNERTEQVHFILRRNLFHEWFENYHDHFHKRQMEEVRRISLRKIEKLDRLEQEAAENIEKTVMMQLVRDKNVLNAKLNQFDRLSQNHHEAVLRRKQMRKDISKATNDFFRRQEELQFIDHHKQAQEVDRKTREVRIQLAEGFLYHLRRAIRSYDNQVIAHQFCIAFRVLSEPVVQKAVGYFYEKRHLRSLVATASRERKTLVSIVKCAKLYHQFTGWNWWRTFIKKTNDGRTEGLMEVIRRRTQILQLYPYFNWTEVLPVRPPRPLKEVEQMFKDLPLVSIQRKVARERVHHVNVKLLLMRRRVLRDFMRALAAHVQTQIATREVMKLLRKKQNLRLVRSVFDAFIANAQHKEIEFKTSEHESEINSNIIAWERHFFRARNKQTKIVNSIPYS</sequence>
<evidence type="ECO:0000313" key="3">
    <source>
        <dbReference type="Proteomes" id="UP000179807"/>
    </source>
</evidence>